<comment type="caution">
    <text evidence="1">The sequence shown here is derived from an EMBL/GenBank/DDBJ whole genome shotgun (WGS) entry which is preliminary data.</text>
</comment>
<evidence type="ECO:0000313" key="1">
    <source>
        <dbReference type="EMBL" id="KAJ1948833.1"/>
    </source>
</evidence>
<protein>
    <submittedName>
        <fullName evidence="1">Uncharacterized protein</fullName>
    </submittedName>
</protein>
<sequence>MASQPTATPLLALKIPRNVLDKLRSSDEIKLTLGGKEKGIGGSMVIAGMRFDVRYRAERGGTSLVFQGKPPTIAGGDSASAHWEPHGKVTGRLTLLPPKGSQLAERRSMARPTELTTAPLDSTQTAFSSMVEKAVAEQTQQQQQQQQLHQQQQRAKERAAAKQAPLKRPGVAAQNQKHLKQTRDRLLHYLAFQPCEEEKAIGKLKGSRQEVLDILKSIATADGTLWTLRPERFCEVRIMEWDKYKDGLRLQVAANCLAAFDKLGLPADDPDRLRVIDVQKKLKAIIANQRAQQGAEKSGVSAAPAAAITGPPVTVAVASATSALPNTSVIRSPTVPSISLPKEASAAKKKPTRSVIAPTLAKTLGMKGAKPTKRKLTGTTDALTSLSRSTANASTGTGTGVSAGAGANTGANTGTAPTRPSVTPDTSHDTKLASKRTVLKNEDGELNDGEIREEGETSGPEYGKAAELLAPSKPGLQASRGHSHSASFQGDRQRNGPSSQSRLPVDRKRFRRLRAESDVHPASDTEADYS</sequence>
<gene>
    <name evidence="1" type="ORF">FBU59_001412</name>
</gene>
<evidence type="ECO:0000313" key="2">
    <source>
        <dbReference type="Proteomes" id="UP001150603"/>
    </source>
</evidence>
<proteinExistence type="predicted"/>
<reference evidence="1" key="1">
    <citation type="submission" date="2022-07" db="EMBL/GenBank/DDBJ databases">
        <title>Phylogenomic reconstructions and comparative analyses of Kickxellomycotina fungi.</title>
        <authorList>
            <person name="Reynolds N.K."/>
            <person name="Stajich J.E."/>
            <person name="Barry K."/>
            <person name="Grigoriev I.V."/>
            <person name="Crous P."/>
            <person name="Smith M.E."/>
        </authorList>
    </citation>
    <scope>NUCLEOTIDE SEQUENCE</scope>
    <source>
        <strain evidence="1">NRRL 5244</strain>
    </source>
</reference>
<keyword evidence="2" id="KW-1185">Reference proteome</keyword>
<dbReference type="EMBL" id="JANBPW010000615">
    <property type="protein sequence ID" value="KAJ1948833.1"/>
    <property type="molecule type" value="Genomic_DNA"/>
</dbReference>
<organism evidence="1 2">
    <name type="scientific">Linderina macrospora</name>
    <dbReference type="NCBI Taxonomy" id="4868"/>
    <lineage>
        <taxon>Eukaryota</taxon>
        <taxon>Fungi</taxon>
        <taxon>Fungi incertae sedis</taxon>
        <taxon>Zoopagomycota</taxon>
        <taxon>Kickxellomycotina</taxon>
        <taxon>Kickxellomycetes</taxon>
        <taxon>Kickxellales</taxon>
        <taxon>Kickxellaceae</taxon>
        <taxon>Linderina</taxon>
    </lineage>
</organism>
<feature type="non-terminal residue" evidence="1">
    <location>
        <position position="530"/>
    </location>
</feature>
<name>A0ACC1JEC2_9FUNG</name>
<dbReference type="Proteomes" id="UP001150603">
    <property type="component" value="Unassembled WGS sequence"/>
</dbReference>
<accession>A0ACC1JEC2</accession>